<dbReference type="OrthoDB" id="694650at2759"/>
<dbReference type="EMBL" id="RWGY01000005">
    <property type="protein sequence ID" value="TVU43730.1"/>
    <property type="molecule type" value="Genomic_DNA"/>
</dbReference>
<dbReference type="Proteomes" id="UP000324897">
    <property type="component" value="Unassembled WGS sequence"/>
</dbReference>
<feature type="non-terminal residue" evidence="2">
    <location>
        <position position="1"/>
    </location>
</feature>
<feature type="region of interest" description="Disordered" evidence="1">
    <location>
        <begin position="370"/>
        <end position="397"/>
    </location>
</feature>
<evidence type="ECO:0008006" key="4">
    <source>
        <dbReference type="Google" id="ProtNLM"/>
    </source>
</evidence>
<dbReference type="Gramene" id="TVU43730">
    <property type="protein sequence ID" value="TVU43730"/>
    <property type="gene ID" value="EJB05_10219"/>
</dbReference>
<sequence length="713" mass="79874">MEPKTTILHLGDNVQLELNDTDVNLVLGLPLGGVDISLAKRSSVTDEMIIQKILQIPRGSEITLGHLEKILVRRYSRKMTKVERDAFKVAAILYTDAYLLSPKGSNAKINNDLFPYLKDPDSISHYNWCGYVLNVLRESAKKVQQALRGGKKSIALEGCLVFIMVYYFDNKDFGPLNKGQHTLPRVHDYNYDYVKDLIKKDKCLIQDKEVVMFGQTKVRQLEDVIYSRNPNSICPTIKQYNNKKDSTSTMHDTPIEQYLYDFKTEVYNAMLRLLTHVDAYFQDLQQNGTHGVAGSASNNPINIKGDSEDNVTSGFMDAADETMLNATSTPMGTAATNKTNGSGTNDPVKIKIDGEENATSGIIDAADETMENDGDTEQYNCNTPTESGSQGGSESTCDDYSISPDICIPGIQRCSKTMSKVVKGSVGSNTTTKQLDDEVNGQFIITADSVVDSNDTTHRDEITTDSKEMEFKIKDHVCEQNEYDLVLKHNKANDYDRTYGTSPFLMGMQHQNAPWKAMRQLQSLLQDVTVEDRNMVWLKHGQLNVELEGWEIQTEFTCSAPMSIKTMDTLMTLYQLMDDSMYEGCTFKRWRHFVNARWADTVLDRGANGSIQELTDMLQTSNLIYNVADCCMILAPVFIDKTWSLYAWDFGRRQLTVIDPVIMGKSVQDASAKHGLNIYVLCQPTVPAADCIAEHGKSTKGSRTSTGLRCNKL</sequence>
<reference evidence="2 3" key="1">
    <citation type="journal article" date="2019" name="Sci. Rep.">
        <title>A high-quality genome of Eragrostis curvula grass provides insights into Poaceae evolution and supports new strategies to enhance forage quality.</title>
        <authorList>
            <person name="Carballo J."/>
            <person name="Santos B.A.C.M."/>
            <person name="Zappacosta D."/>
            <person name="Garbus I."/>
            <person name="Selva J.P."/>
            <person name="Gallo C.A."/>
            <person name="Diaz A."/>
            <person name="Albertini E."/>
            <person name="Caccamo M."/>
            <person name="Echenique V."/>
        </authorList>
    </citation>
    <scope>NUCLEOTIDE SEQUENCE [LARGE SCALE GENOMIC DNA]</scope>
    <source>
        <strain evidence="3">cv. Victoria</strain>
        <tissue evidence="2">Leaf</tissue>
    </source>
</reference>
<accession>A0A5J9W8K8</accession>
<evidence type="ECO:0000313" key="2">
    <source>
        <dbReference type="EMBL" id="TVU43730.1"/>
    </source>
</evidence>
<protein>
    <recommendedName>
        <fullName evidence="4">Ubiquitin-like protease family profile domain-containing protein</fullName>
    </recommendedName>
</protein>
<feature type="compositionally biased region" description="Low complexity" evidence="1">
    <location>
        <begin position="386"/>
        <end position="395"/>
    </location>
</feature>
<evidence type="ECO:0000256" key="1">
    <source>
        <dbReference type="SAM" id="MobiDB-lite"/>
    </source>
</evidence>
<organism evidence="2 3">
    <name type="scientific">Eragrostis curvula</name>
    <name type="common">weeping love grass</name>
    <dbReference type="NCBI Taxonomy" id="38414"/>
    <lineage>
        <taxon>Eukaryota</taxon>
        <taxon>Viridiplantae</taxon>
        <taxon>Streptophyta</taxon>
        <taxon>Embryophyta</taxon>
        <taxon>Tracheophyta</taxon>
        <taxon>Spermatophyta</taxon>
        <taxon>Magnoliopsida</taxon>
        <taxon>Liliopsida</taxon>
        <taxon>Poales</taxon>
        <taxon>Poaceae</taxon>
        <taxon>PACMAD clade</taxon>
        <taxon>Chloridoideae</taxon>
        <taxon>Eragrostideae</taxon>
        <taxon>Eragrostidinae</taxon>
        <taxon>Eragrostis</taxon>
    </lineage>
</organism>
<name>A0A5J9W8K8_9POAL</name>
<comment type="caution">
    <text evidence="2">The sequence shown here is derived from an EMBL/GenBank/DDBJ whole genome shotgun (WGS) entry which is preliminary data.</text>
</comment>
<gene>
    <name evidence="2" type="ORF">EJB05_10219</name>
</gene>
<dbReference type="AlphaFoldDB" id="A0A5J9W8K8"/>
<dbReference type="PANTHER" id="PTHR34835:SF69">
    <property type="entry name" value="UBIQUITIN-LIKE PROTEASE FAMILY PROFILE DOMAIN-CONTAINING PROTEIN"/>
    <property type="match status" value="1"/>
</dbReference>
<evidence type="ECO:0000313" key="3">
    <source>
        <dbReference type="Proteomes" id="UP000324897"/>
    </source>
</evidence>
<proteinExistence type="predicted"/>
<keyword evidence="3" id="KW-1185">Reference proteome</keyword>
<dbReference type="PANTHER" id="PTHR34835">
    <property type="entry name" value="OS07G0283600 PROTEIN-RELATED"/>
    <property type="match status" value="1"/>
</dbReference>